<dbReference type="AlphaFoldDB" id="F2B1H6"/>
<accession>F2B1H6</accession>
<protein>
    <submittedName>
        <fullName evidence="2">Uncharacterized protein</fullName>
    </submittedName>
</protein>
<name>F2B1H6_RHOBT</name>
<gene>
    <name evidence="2" type="ORF">RBWH47_03170</name>
</gene>
<reference evidence="2 3" key="1">
    <citation type="journal article" date="2013" name="Mar. Genomics">
        <title>Expression of sulfatases in Rhodopirellula baltica and the diversity of sulfatases in the genus Rhodopirellula.</title>
        <authorList>
            <person name="Wegner C.E."/>
            <person name="Richter-Heitmann T."/>
            <person name="Klindworth A."/>
            <person name="Klockow C."/>
            <person name="Richter M."/>
            <person name="Achstetter T."/>
            <person name="Glockner F.O."/>
            <person name="Harder J."/>
        </authorList>
    </citation>
    <scope>NUCLEOTIDE SEQUENCE [LARGE SCALE GENOMIC DNA]</scope>
    <source>
        <strain evidence="2 3">WH47</strain>
    </source>
</reference>
<evidence type="ECO:0000313" key="2">
    <source>
        <dbReference type="EMBL" id="EGF24239.1"/>
    </source>
</evidence>
<comment type="caution">
    <text evidence="2">The sequence shown here is derived from an EMBL/GenBank/DDBJ whole genome shotgun (WGS) entry which is preliminary data.</text>
</comment>
<keyword evidence="1" id="KW-1133">Transmembrane helix</keyword>
<feature type="transmembrane region" description="Helical" evidence="1">
    <location>
        <begin position="21"/>
        <end position="43"/>
    </location>
</feature>
<proteinExistence type="predicted"/>
<keyword evidence="1" id="KW-0472">Membrane</keyword>
<dbReference type="EMBL" id="AFAR01000302">
    <property type="protein sequence ID" value="EGF24239.1"/>
    <property type="molecule type" value="Genomic_DNA"/>
</dbReference>
<evidence type="ECO:0000313" key="3">
    <source>
        <dbReference type="Proteomes" id="UP000006222"/>
    </source>
</evidence>
<keyword evidence="1" id="KW-0812">Transmembrane</keyword>
<organism evidence="2 3">
    <name type="scientific">Rhodopirellula baltica WH47</name>
    <dbReference type="NCBI Taxonomy" id="991778"/>
    <lineage>
        <taxon>Bacteria</taxon>
        <taxon>Pseudomonadati</taxon>
        <taxon>Planctomycetota</taxon>
        <taxon>Planctomycetia</taxon>
        <taxon>Pirellulales</taxon>
        <taxon>Pirellulaceae</taxon>
        <taxon>Rhodopirellula</taxon>
    </lineage>
</organism>
<dbReference type="Proteomes" id="UP000006222">
    <property type="component" value="Unassembled WGS sequence"/>
</dbReference>
<dbReference type="PATRIC" id="fig|991778.3.peg.6178"/>
<evidence type="ECO:0000256" key="1">
    <source>
        <dbReference type="SAM" id="Phobius"/>
    </source>
</evidence>
<sequence>MIQTKKRVRRMEESIKLIPQFGELALWAIVACVSFMLACSLVDRHPPP</sequence>